<protein>
    <recommendedName>
        <fullName evidence="7">Tetratricopeptide repeat protein 17</fullName>
    </recommendedName>
</protein>
<dbReference type="OrthoDB" id="2115703at2759"/>
<dbReference type="PROSITE" id="PS50293">
    <property type="entry name" value="TPR_REGION"/>
    <property type="match status" value="1"/>
</dbReference>
<dbReference type="InterPro" id="IPR011990">
    <property type="entry name" value="TPR-like_helical_dom_sf"/>
</dbReference>
<keyword evidence="2" id="KW-0175">Coiled coil</keyword>
<feature type="coiled-coil region" evidence="2">
    <location>
        <begin position="54"/>
        <end position="81"/>
    </location>
</feature>
<proteinExistence type="predicted"/>
<reference evidence="5" key="1">
    <citation type="submission" date="2022-03" db="EMBL/GenBank/DDBJ databases">
        <authorList>
            <person name="Sayadi A."/>
        </authorList>
    </citation>
    <scope>NUCLEOTIDE SEQUENCE</scope>
</reference>
<feature type="region of interest" description="Disordered" evidence="3">
    <location>
        <begin position="438"/>
        <end position="462"/>
    </location>
</feature>
<dbReference type="PROSITE" id="PS50005">
    <property type="entry name" value="TPR"/>
    <property type="match status" value="2"/>
</dbReference>
<evidence type="ECO:0000313" key="5">
    <source>
        <dbReference type="EMBL" id="CAH1997574.1"/>
    </source>
</evidence>
<comment type="caution">
    <text evidence="5">The sequence shown here is derived from an EMBL/GenBank/DDBJ whole genome shotgun (WGS) entry which is preliminary data.</text>
</comment>
<keyword evidence="6" id="KW-1185">Reference proteome</keyword>
<organism evidence="5 6">
    <name type="scientific">Acanthoscelides obtectus</name>
    <name type="common">Bean weevil</name>
    <name type="synonym">Bruchus obtectus</name>
    <dbReference type="NCBI Taxonomy" id="200917"/>
    <lineage>
        <taxon>Eukaryota</taxon>
        <taxon>Metazoa</taxon>
        <taxon>Ecdysozoa</taxon>
        <taxon>Arthropoda</taxon>
        <taxon>Hexapoda</taxon>
        <taxon>Insecta</taxon>
        <taxon>Pterygota</taxon>
        <taxon>Neoptera</taxon>
        <taxon>Endopterygota</taxon>
        <taxon>Coleoptera</taxon>
        <taxon>Polyphaga</taxon>
        <taxon>Cucujiformia</taxon>
        <taxon>Chrysomeloidea</taxon>
        <taxon>Chrysomelidae</taxon>
        <taxon>Bruchinae</taxon>
        <taxon>Bruchini</taxon>
        <taxon>Acanthoscelides</taxon>
    </lineage>
</organism>
<evidence type="ECO:0000256" key="3">
    <source>
        <dbReference type="SAM" id="MobiDB-lite"/>
    </source>
</evidence>
<keyword evidence="4" id="KW-0732">Signal</keyword>
<evidence type="ECO:0000313" key="6">
    <source>
        <dbReference type="Proteomes" id="UP001152888"/>
    </source>
</evidence>
<dbReference type="AlphaFoldDB" id="A0A9P0PSU9"/>
<dbReference type="InterPro" id="IPR052630">
    <property type="entry name" value="TTC17"/>
</dbReference>
<name>A0A9P0PSU9_ACAOB</name>
<dbReference type="PANTHER" id="PTHR16091">
    <property type="entry name" value="TTC17 PROTEIN"/>
    <property type="match status" value="1"/>
</dbReference>
<dbReference type="PANTHER" id="PTHR16091:SF1">
    <property type="entry name" value="TETRATRICOPEPTIDE REPEAT PROTEIN 17"/>
    <property type="match status" value="1"/>
</dbReference>
<dbReference type="Proteomes" id="UP001152888">
    <property type="component" value="Unassembled WGS sequence"/>
</dbReference>
<evidence type="ECO:0000256" key="4">
    <source>
        <dbReference type="SAM" id="SignalP"/>
    </source>
</evidence>
<feature type="repeat" description="TPR" evidence="1">
    <location>
        <begin position="1094"/>
        <end position="1127"/>
    </location>
</feature>
<feature type="repeat" description="TPR" evidence="1">
    <location>
        <begin position="274"/>
        <end position="307"/>
    </location>
</feature>
<dbReference type="Gene3D" id="1.25.40.10">
    <property type="entry name" value="Tetratricopeptide repeat domain"/>
    <property type="match status" value="3"/>
</dbReference>
<dbReference type="EMBL" id="CAKOFQ010007296">
    <property type="protein sequence ID" value="CAH1997574.1"/>
    <property type="molecule type" value="Genomic_DNA"/>
</dbReference>
<dbReference type="GO" id="GO:0030041">
    <property type="term" value="P:actin filament polymerization"/>
    <property type="evidence" value="ECO:0007669"/>
    <property type="project" value="TreeGrafter"/>
</dbReference>
<sequence>MRLWKFYSLILLIFPESFTHGKAATHWVVTESGRIQPHLESPFNLRKPYDLVALLEQEARYEEINKLYKDLINRKEAIESKWSTLEGNSNVGLKITSHDPDCLAAGKLFSDIDLYANIVTNGTDRKGVVIEFSKNGIPPKPWEVPHCVKFSVLKKGYNNIPDVENNTNIHLSPDESLDKFIPLESLEVFGHEIAASLKKNTTSWVHYNLAAIFWRVKGDGDKAIDCIKRAIQYVPSEYQDIPLYNLAGILHQARHSKEAAMVLQKAIEIAPEQAIHYLAIGNVYAALGDYNKSVVYYDKFLEMNPGQKDVVANKHATLCYWKLEKGLLSFQESLQGILSDLHDYHSQQQQWLRLQERLMWEHASFEYQFEGLQNNLKFPGGMMQRCIQKPGENSEPVISCEAYDPPEVDHLNLQNIFQYVENEKQKIHSQINKASEEKFSSLENDEKKQQSSEAPPVLYPKFPTSMSTSGNQYFDVTGWPTKEDCHAWNLPVDEEEDLKLPLFLPPENKGYQVQKILSEYIGLPDGSQHDLPWYPPVCENPNVLGEKFIPPSERHLLNGDLKANEYLKHYLLKYVNDGSADEAEIGQRIITAMEKKTAPRWVLVTLASLYWRIRGNVRRTLDCLDAALQAVPREHTDAVLVSLGSVSHQLGLQEQAMKFAALAFKINYVEPSTNFLLASLHYANKNPLLAMYYMKNVLRADPNYYEGQAERLLRIWGCRIKLGGYVAAATAQHKDGTEGTTKETCSTGTAGTSGGTAFRGEGVVCSANGEQCKNAAIACYKKTGEETPEPSLKASLQCEGGPGLPHHLRHQQLHRDANLGSTIISSLLAAGAEGSGESEPDQSRLERLIERSTLGAIGEAANNAGYHMRLSLGDEYQSQDMQALGDFYVAMTEDPQSENLLHVYDKFGTYTLSSSTCKNVKIIHRFKYSTVWPSIVIRSLDLTPYLKPKIDNKKLEPHCTDSGKAIPSVPLNTLIKSILKHRLPSSPEKDLIELLGLMASDQKMSLKELGTRIGLALKENTTSWILATASAIYWRILGNTEEAVTCLKLALAYVPSDKMDIPLHHLANLLNRVGFHVNALELAQLALKTHHSFVLNHFTVANIHISLGEYEKAVAFYRASLALDSNFEPARVRLQAVLCMLLFDDPNIRKQTDAD</sequence>
<evidence type="ECO:0000256" key="1">
    <source>
        <dbReference type="PROSITE-ProRule" id="PRU00339"/>
    </source>
</evidence>
<dbReference type="Pfam" id="PF13181">
    <property type="entry name" value="TPR_8"/>
    <property type="match status" value="2"/>
</dbReference>
<accession>A0A9P0PSU9</accession>
<dbReference type="GO" id="GO:0005737">
    <property type="term" value="C:cytoplasm"/>
    <property type="evidence" value="ECO:0007669"/>
    <property type="project" value="TreeGrafter"/>
</dbReference>
<dbReference type="InterPro" id="IPR019734">
    <property type="entry name" value="TPR_rpt"/>
</dbReference>
<evidence type="ECO:0000256" key="2">
    <source>
        <dbReference type="SAM" id="Coils"/>
    </source>
</evidence>
<dbReference type="SUPFAM" id="SSF48452">
    <property type="entry name" value="TPR-like"/>
    <property type="match status" value="3"/>
</dbReference>
<evidence type="ECO:0008006" key="7">
    <source>
        <dbReference type="Google" id="ProtNLM"/>
    </source>
</evidence>
<gene>
    <name evidence="5" type="ORF">ACAOBT_LOCUS23847</name>
</gene>
<keyword evidence="1" id="KW-0802">TPR repeat</keyword>
<feature type="chain" id="PRO_5040375438" description="Tetratricopeptide repeat protein 17" evidence="4">
    <location>
        <begin position="24"/>
        <end position="1155"/>
    </location>
</feature>
<dbReference type="SMART" id="SM00028">
    <property type="entry name" value="TPR"/>
    <property type="match status" value="6"/>
</dbReference>
<feature type="compositionally biased region" description="Basic and acidic residues" evidence="3">
    <location>
        <begin position="438"/>
        <end position="450"/>
    </location>
</feature>
<feature type="signal peptide" evidence="4">
    <location>
        <begin position="1"/>
        <end position="23"/>
    </location>
</feature>
<dbReference type="GO" id="GO:0015629">
    <property type="term" value="C:actin cytoskeleton"/>
    <property type="evidence" value="ECO:0007669"/>
    <property type="project" value="TreeGrafter"/>
</dbReference>